<proteinExistence type="predicted"/>
<evidence type="ECO:0008006" key="3">
    <source>
        <dbReference type="Google" id="ProtNLM"/>
    </source>
</evidence>
<accession>A0ABY8PMI0</accession>
<organism evidence="1 2">
    <name type="scientific">Pseudomonas viciae</name>
    <dbReference type="NCBI Taxonomy" id="2505979"/>
    <lineage>
        <taxon>Bacteria</taxon>
        <taxon>Pseudomonadati</taxon>
        <taxon>Pseudomonadota</taxon>
        <taxon>Gammaproteobacteria</taxon>
        <taxon>Pseudomonadales</taxon>
        <taxon>Pseudomonadaceae</taxon>
        <taxon>Pseudomonas</taxon>
    </lineage>
</organism>
<gene>
    <name evidence="1" type="ORF">QCD61_28325</name>
</gene>
<sequence length="84" mass="9128">MDANLKARLVRIAEIGRLLIDGENDRIFGSMLEDLGNELFKLSGVCELCDGSGVHPGENPEDFDGETPLERCPGCFGTGFDEPQ</sequence>
<protein>
    <recommendedName>
        <fullName evidence="3">Molecular chaperone DnaJ</fullName>
    </recommendedName>
</protein>
<dbReference type="Proteomes" id="UP001227386">
    <property type="component" value="Plasmid unnamed"/>
</dbReference>
<keyword evidence="2" id="KW-1185">Reference proteome</keyword>
<dbReference type="RefSeq" id="WP_280944989.1">
    <property type="nucleotide sequence ID" value="NZ_CP123772.1"/>
</dbReference>
<keyword evidence="1" id="KW-0614">Plasmid</keyword>
<reference evidence="1 2" key="1">
    <citation type="journal article" date="2012" name="Appl. Soil Ecol.">
        <title>Isolation and characterization of new plant growth-promoting bacterial endophytes.</title>
        <authorList>
            <person name="Rashid S."/>
            <person name="Charles T.C."/>
            <person name="Glick B.R."/>
        </authorList>
    </citation>
    <scope>NUCLEOTIDE SEQUENCE [LARGE SCALE GENOMIC DNA]</scope>
    <source>
        <strain evidence="1 2">YsS1</strain>
        <plasmid evidence="1 2">unnamed</plasmid>
    </source>
</reference>
<evidence type="ECO:0000313" key="1">
    <source>
        <dbReference type="EMBL" id="WGO96406.1"/>
    </source>
</evidence>
<geneLocation type="plasmid" evidence="1 2">
    <name>unnamed</name>
</geneLocation>
<dbReference type="EMBL" id="CP123772">
    <property type="protein sequence ID" value="WGO96406.1"/>
    <property type="molecule type" value="Genomic_DNA"/>
</dbReference>
<name>A0ABY8PMI0_9PSED</name>
<evidence type="ECO:0000313" key="2">
    <source>
        <dbReference type="Proteomes" id="UP001227386"/>
    </source>
</evidence>